<protein>
    <submittedName>
        <fullName evidence="2">Uncharacterized protein</fullName>
    </submittedName>
</protein>
<feature type="region of interest" description="Disordered" evidence="1">
    <location>
        <begin position="20"/>
        <end position="39"/>
    </location>
</feature>
<dbReference type="EMBL" id="SPHZ02000001">
    <property type="protein sequence ID" value="KAF0936110.1"/>
    <property type="molecule type" value="Genomic_DNA"/>
</dbReference>
<organism evidence="2 3">
    <name type="scientific">Oryza meyeriana var. granulata</name>
    <dbReference type="NCBI Taxonomy" id="110450"/>
    <lineage>
        <taxon>Eukaryota</taxon>
        <taxon>Viridiplantae</taxon>
        <taxon>Streptophyta</taxon>
        <taxon>Embryophyta</taxon>
        <taxon>Tracheophyta</taxon>
        <taxon>Spermatophyta</taxon>
        <taxon>Magnoliopsida</taxon>
        <taxon>Liliopsida</taxon>
        <taxon>Poales</taxon>
        <taxon>Poaceae</taxon>
        <taxon>BOP clade</taxon>
        <taxon>Oryzoideae</taxon>
        <taxon>Oryzeae</taxon>
        <taxon>Oryzinae</taxon>
        <taxon>Oryza</taxon>
        <taxon>Oryza meyeriana</taxon>
    </lineage>
</organism>
<dbReference type="Proteomes" id="UP000479710">
    <property type="component" value="Unassembled WGS sequence"/>
</dbReference>
<evidence type="ECO:0000313" key="2">
    <source>
        <dbReference type="EMBL" id="KAF0936110.1"/>
    </source>
</evidence>
<keyword evidence="3" id="KW-1185">Reference proteome</keyword>
<name>A0A6G1FGP6_9ORYZ</name>
<comment type="caution">
    <text evidence="2">The sequence shown here is derived from an EMBL/GenBank/DDBJ whole genome shotgun (WGS) entry which is preliminary data.</text>
</comment>
<dbReference type="AlphaFoldDB" id="A0A6G1FGP6"/>
<sequence>MATEPRNAKHCCPRAAATLPLPATNSHAPSPRGRGSPATTCAPAAPLAPSHLLATTTCLRLSTVYVAGALWIENKEKSRVS</sequence>
<gene>
    <name evidence="2" type="ORF">E2562_038766</name>
</gene>
<evidence type="ECO:0000313" key="3">
    <source>
        <dbReference type="Proteomes" id="UP000479710"/>
    </source>
</evidence>
<evidence type="ECO:0000256" key="1">
    <source>
        <dbReference type="SAM" id="MobiDB-lite"/>
    </source>
</evidence>
<reference evidence="2 3" key="1">
    <citation type="submission" date="2019-11" db="EMBL/GenBank/DDBJ databases">
        <title>Whole genome sequence of Oryza granulata.</title>
        <authorList>
            <person name="Li W."/>
        </authorList>
    </citation>
    <scope>NUCLEOTIDE SEQUENCE [LARGE SCALE GENOMIC DNA]</scope>
    <source>
        <strain evidence="3">cv. Menghai</strain>
        <tissue evidence="2">Leaf</tissue>
    </source>
</reference>
<proteinExistence type="predicted"/>
<accession>A0A6G1FGP6</accession>